<proteinExistence type="inferred from homology"/>
<keyword evidence="3 8" id="KW-0238">DNA-binding</keyword>
<dbReference type="GO" id="GO:0003700">
    <property type="term" value="F:DNA-binding transcription factor activity"/>
    <property type="evidence" value="ECO:0007669"/>
    <property type="project" value="UniProtKB-UniRule"/>
</dbReference>
<name>A0A0B0MMA9_GOSAR</name>
<evidence type="ECO:0000313" key="10">
    <source>
        <dbReference type="Proteomes" id="UP000032142"/>
    </source>
</evidence>
<reference evidence="10" key="1">
    <citation type="submission" date="2014-09" db="EMBL/GenBank/DDBJ databases">
        <authorList>
            <person name="Mudge J."/>
            <person name="Ramaraj T."/>
            <person name="Lindquist I.E."/>
            <person name="Bharti A.K."/>
            <person name="Sundararajan A."/>
            <person name="Cameron C.T."/>
            <person name="Woodward J.E."/>
            <person name="May G.D."/>
            <person name="Brubaker C."/>
            <person name="Broadhvest J."/>
            <person name="Wilkins T.A."/>
        </authorList>
    </citation>
    <scope>NUCLEOTIDE SEQUENCE</scope>
    <source>
        <strain evidence="10">cv. AKA8401</strain>
    </source>
</reference>
<dbReference type="GO" id="GO:0003677">
    <property type="term" value="F:DNA binding"/>
    <property type="evidence" value="ECO:0007669"/>
    <property type="project" value="UniProtKB-KW"/>
</dbReference>
<dbReference type="PANTHER" id="PTHR12632">
    <property type="entry name" value="TRANSCRIPTION FACTOR NF-Y ALPHA-RELATED"/>
    <property type="match status" value="1"/>
</dbReference>
<dbReference type="PROSITE" id="PS00686">
    <property type="entry name" value="NFYA_HAP2_1"/>
    <property type="match status" value="1"/>
</dbReference>
<dbReference type="Proteomes" id="UP000032142">
    <property type="component" value="Unassembled WGS sequence"/>
</dbReference>
<evidence type="ECO:0000256" key="2">
    <source>
        <dbReference type="ARBA" id="ARBA00023015"/>
    </source>
</evidence>
<accession>A0A0B0MMA9</accession>
<dbReference type="EMBL" id="JRRC01197117">
    <property type="protein sequence ID" value="KHG01512.1"/>
    <property type="molecule type" value="Genomic_DNA"/>
</dbReference>
<keyword evidence="4" id="KW-0010">Activator</keyword>
<sequence>MQNKKDSTVSSHSMSTYVVGCSSWENSTESHVQHSSISENLSLKMGLLPQYLNNNKQLSFQFQDQDSSSTQSTCQSCPEVASAGDSNLYEQSLISASSGGNEMHGKLVGDYTKLATSMGTQECVLPPSQVDYSKSIAHIPLHYADPYFGGVVASAYTPQAMESLIPFLVIIVKIVCTLRNLIHHQRTMAMLPARVPLPLELTQDEPIYVNAKQYQAILRRRQYRAKLEAQNKLIKVRKPYLHESRHLHALKRARGNGGRFLNTKKLQESKGITTSNGLDTYFKSEVHQLENYKDAASTASCSDVTTASNSDEIFQQADFRFSTYSSHIGGPMPAHTGDMQGGGNLHHRLCG</sequence>
<dbReference type="PROSITE" id="PS51152">
    <property type="entry name" value="NFYA_HAP2_2"/>
    <property type="match status" value="1"/>
</dbReference>
<dbReference type="GO" id="GO:0016602">
    <property type="term" value="C:CCAAT-binding factor complex"/>
    <property type="evidence" value="ECO:0007669"/>
    <property type="project" value="InterPro"/>
</dbReference>
<comment type="caution">
    <text evidence="9">The sequence shown here is derived from an EMBL/GenBank/DDBJ whole genome shotgun (WGS) entry which is preliminary data.</text>
</comment>
<comment type="function">
    <text evidence="8">Component of the sequence-specific heterotrimeric transcription factor (NF-Y) which specifically recognizes a 5'-CCAAT-3' box motif found in the promoters of its target genes.</text>
</comment>
<comment type="subunit">
    <text evidence="7">Heterotrimeric transcription factor composed of three components, NF-YA, NF-YB and NF-YC. NF-YB and NF-YC must interact and dimerize for NF-YA association and DNA binding.</text>
</comment>
<keyword evidence="10" id="KW-1185">Reference proteome</keyword>
<gene>
    <name evidence="9" type="ORF">F383_22909</name>
</gene>
<dbReference type="InterPro" id="IPR018362">
    <property type="entry name" value="CCAAT-binding_factor_CS"/>
</dbReference>
<dbReference type="PRINTS" id="PR00616">
    <property type="entry name" value="CCAATSUBUNTB"/>
</dbReference>
<comment type="subcellular location">
    <subcellularLocation>
        <location evidence="1 8">Nucleus</location>
    </subcellularLocation>
</comment>
<dbReference type="InterPro" id="IPR001289">
    <property type="entry name" value="NFYA"/>
</dbReference>
<comment type="similarity">
    <text evidence="8">Belongs to the NFYA/HAP2 subunit family.</text>
</comment>
<evidence type="ECO:0000256" key="1">
    <source>
        <dbReference type="ARBA" id="ARBA00004123"/>
    </source>
</evidence>
<organism evidence="9 10">
    <name type="scientific">Gossypium arboreum</name>
    <name type="common">Tree cotton</name>
    <name type="synonym">Gossypium nanking</name>
    <dbReference type="NCBI Taxonomy" id="29729"/>
    <lineage>
        <taxon>Eukaryota</taxon>
        <taxon>Viridiplantae</taxon>
        <taxon>Streptophyta</taxon>
        <taxon>Embryophyta</taxon>
        <taxon>Tracheophyta</taxon>
        <taxon>Spermatophyta</taxon>
        <taxon>Magnoliopsida</taxon>
        <taxon>eudicotyledons</taxon>
        <taxon>Gunneridae</taxon>
        <taxon>Pentapetalae</taxon>
        <taxon>rosids</taxon>
        <taxon>malvids</taxon>
        <taxon>Malvales</taxon>
        <taxon>Malvaceae</taxon>
        <taxon>Malvoideae</taxon>
        <taxon>Gossypium</taxon>
    </lineage>
</organism>
<dbReference type="SMART" id="SM00521">
    <property type="entry name" value="CBF"/>
    <property type="match status" value="1"/>
</dbReference>
<keyword evidence="5 8" id="KW-0804">Transcription</keyword>
<evidence type="ECO:0000256" key="6">
    <source>
        <dbReference type="ARBA" id="ARBA00023242"/>
    </source>
</evidence>
<dbReference type="Gene3D" id="6.10.250.2430">
    <property type="match status" value="1"/>
</dbReference>
<evidence type="ECO:0000256" key="5">
    <source>
        <dbReference type="ARBA" id="ARBA00023163"/>
    </source>
</evidence>
<dbReference type="Pfam" id="PF02045">
    <property type="entry name" value="CBFB_NFYA"/>
    <property type="match status" value="1"/>
</dbReference>
<evidence type="ECO:0000256" key="3">
    <source>
        <dbReference type="ARBA" id="ARBA00023125"/>
    </source>
</evidence>
<keyword evidence="6 8" id="KW-0539">Nucleus</keyword>
<keyword evidence="2 8" id="KW-0805">Transcription regulation</keyword>
<evidence type="ECO:0000256" key="8">
    <source>
        <dbReference type="RuleBase" id="RU367155"/>
    </source>
</evidence>
<evidence type="ECO:0000313" key="9">
    <source>
        <dbReference type="EMBL" id="KHG01512.1"/>
    </source>
</evidence>
<evidence type="ECO:0000256" key="7">
    <source>
        <dbReference type="ARBA" id="ARBA00025911"/>
    </source>
</evidence>
<evidence type="ECO:0000256" key="4">
    <source>
        <dbReference type="ARBA" id="ARBA00023159"/>
    </source>
</evidence>
<dbReference type="AlphaFoldDB" id="A0A0B0MMA9"/>
<protein>
    <recommendedName>
        <fullName evidence="8">Nuclear transcription factor Y subunit</fullName>
    </recommendedName>
</protein>